<dbReference type="EMBL" id="MH790650">
    <property type="protein sequence ID" value="QBH84280.1"/>
    <property type="molecule type" value="Genomic_DNA"/>
</dbReference>
<reference evidence="2" key="1">
    <citation type="submission" date="2018-08" db="EMBL/GenBank/DDBJ databases">
        <title>HSV2 whole genome sequences from clinical isolates.</title>
        <authorList>
            <person name="Roychoudhury P."/>
            <person name="Greninger A.L."/>
            <person name="Jerome K.R."/>
            <person name="Johnston C."/>
            <person name="Wald A."/>
            <person name="Xie H."/>
        </authorList>
    </citation>
    <scope>NUCLEOTIDE SEQUENCE</scope>
    <source>
        <strain evidence="2">2011-6227</strain>
    </source>
</reference>
<organism evidence="2">
    <name type="scientific">Human herpesvirus 2</name>
    <name type="common">HHV-2</name>
    <name type="synonym">Human herpes simplex virus 2</name>
    <dbReference type="NCBI Taxonomy" id="10310"/>
    <lineage>
        <taxon>Viruses</taxon>
        <taxon>Duplodnaviria</taxon>
        <taxon>Heunggongvirae</taxon>
        <taxon>Peploviricota</taxon>
        <taxon>Herviviricetes</taxon>
        <taxon>Herpesvirales</taxon>
        <taxon>Orthoherpesviridae</taxon>
        <taxon>Alphaherpesvirinae</taxon>
        <taxon>Simplexvirus</taxon>
        <taxon>Simplexvirus humanalpha2</taxon>
    </lineage>
</organism>
<feature type="compositionally biased region" description="Basic residues" evidence="1">
    <location>
        <begin position="311"/>
        <end position="333"/>
    </location>
</feature>
<organismHost>
    <name type="scientific">Homo sapiens</name>
    <name type="common">Human</name>
    <dbReference type="NCBI Taxonomy" id="9606"/>
</organismHost>
<feature type="region of interest" description="Disordered" evidence="1">
    <location>
        <begin position="291"/>
        <end position="346"/>
    </location>
</feature>
<evidence type="ECO:0000256" key="1">
    <source>
        <dbReference type="SAM" id="MobiDB-lite"/>
    </source>
</evidence>
<feature type="region of interest" description="Disordered" evidence="1">
    <location>
        <begin position="216"/>
        <end position="245"/>
    </location>
</feature>
<evidence type="ECO:0000313" key="2">
    <source>
        <dbReference type="EMBL" id="QBH84280.1"/>
    </source>
</evidence>
<accession>A0A481TSF9</accession>
<sequence>MLEERHVPAQAGHARHVVRQAPHGLVVVDKPVARLGHFQEPLRDAQQPRQGLGVDPKHVGVGFGGGVERRAPAEAVDGGERGEHGVALVLGGVGVKREGRIQGEGDRLGVGRERLLGALAEVPGVVAVRARQRLQAAQLDHVELGAVLDAVQRRLDAGGPALAAAPGALGRHLRRQVGDGGLKFVGAASRGADDLAQLLQGAPAGGMVPGRPFGVQQAPEPSLVPREAFPSSGRRAGRGIDEGGMVPLRLGAGPARLDYQVGGRRPQGRELVDGPPRLQGQPSRLYIPRGAIGQRREEGQGRGRVAGGRAQGRHRVRQGAMRPHGRVHRRRGTCRRDGGAPCVDGV</sequence>
<protein>
    <submittedName>
        <fullName evidence="2">Uncharacterized protein</fullName>
    </submittedName>
</protein>
<name>A0A481TSF9_HHV2</name>
<proteinExistence type="predicted"/>